<keyword evidence="2" id="KW-1185">Reference proteome</keyword>
<name>A0A1G9ZEE7_9BACI</name>
<dbReference type="RefSeq" id="WP_093856141.1">
    <property type="nucleotide sequence ID" value="NZ_BJVZ01000023.1"/>
</dbReference>
<sequence>MRVLFLVVVCFFIFYLGMQTATVNQTNEAQTTIQNEADLQQSSISSDSFEEQHEAIVHADTEQSTSSFYSIAVFLEKFVKTVFSVVFQFLYRFSSMFF</sequence>
<dbReference type="EMBL" id="FNIG01000003">
    <property type="protein sequence ID" value="SDN19772.1"/>
    <property type="molecule type" value="Genomic_DNA"/>
</dbReference>
<evidence type="ECO:0000313" key="1">
    <source>
        <dbReference type="EMBL" id="SDN19772.1"/>
    </source>
</evidence>
<organism evidence="1 2">
    <name type="scientific">Tenuibacillus multivorans</name>
    <dbReference type="NCBI Taxonomy" id="237069"/>
    <lineage>
        <taxon>Bacteria</taxon>
        <taxon>Bacillati</taxon>
        <taxon>Bacillota</taxon>
        <taxon>Bacilli</taxon>
        <taxon>Bacillales</taxon>
        <taxon>Bacillaceae</taxon>
        <taxon>Tenuibacillus</taxon>
    </lineage>
</organism>
<proteinExistence type="predicted"/>
<evidence type="ECO:0000313" key="2">
    <source>
        <dbReference type="Proteomes" id="UP000199334"/>
    </source>
</evidence>
<protein>
    <submittedName>
        <fullName evidence="1">Uncharacterized protein</fullName>
    </submittedName>
</protein>
<reference evidence="1 2" key="1">
    <citation type="submission" date="2016-10" db="EMBL/GenBank/DDBJ databases">
        <authorList>
            <person name="de Groot N.N."/>
        </authorList>
    </citation>
    <scope>NUCLEOTIDE SEQUENCE [LARGE SCALE GENOMIC DNA]</scope>
    <source>
        <strain evidence="1 2">CGMCC 1.3442</strain>
    </source>
</reference>
<dbReference type="STRING" id="237069.SAMN05216498_1666"/>
<dbReference type="AlphaFoldDB" id="A0A1G9ZEE7"/>
<dbReference type="Proteomes" id="UP000199334">
    <property type="component" value="Unassembled WGS sequence"/>
</dbReference>
<accession>A0A1G9ZEE7</accession>
<gene>
    <name evidence="1" type="ORF">SAMN05216498_1666</name>
</gene>
<dbReference type="OrthoDB" id="2971205at2"/>